<keyword evidence="3" id="KW-1185">Reference proteome</keyword>
<feature type="region of interest" description="Disordered" evidence="1">
    <location>
        <begin position="1"/>
        <end position="46"/>
    </location>
</feature>
<dbReference type="Proteomes" id="UP000799767">
    <property type="component" value="Unassembled WGS sequence"/>
</dbReference>
<proteinExistence type="predicted"/>
<evidence type="ECO:0000313" key="2">
    <source>
        <dbReference type="EMBL" id="KAF2485047.1"/>
    </source>
</evidence>
<protein>
    <submittedName>
        <fullName evidence="2">Uncharacterized protein</fullName>
    </submittedName>
</protein>
<reference evidence="2" key="1">
    <citation type="journal article" date="2020" name="Stud. Mycol.">
        <title>101 Dothideomycetes genomes: a test case for predicting lifestyles and emergence of pathogens.</title>
        <authorList>
            <person name="Haridas S."/>
            <person name="Albert R."/>
            <person name="Binder M."/>
            <person name="Bloem J."/>
            <person name="Labutti K."/>
            <person name="Salamov A."/>
            <person name="Andreopoulos B."/>
            <person name="Baker S."/>
            <person name="Barry K."/>
            <person name="Bills G."/>
            <person name="Bluhm B."/>
            <person name="Cannon C."/>
            <person name="Castanera R."/>
            <person name="Culley D."/>
            <person name="Daum C."/>
            <person name="Ezra D."/>
            <person name="Gonzalez J."/>
            <person name="Henrissat B."/>
            <person name="Kuo A."/>
            <person name="Liang C."/>
            <person name="Lipzen A."/>
            <person name="Lutzoni F."/>
            <person name="Magnuson J."/>
            <person name="Mondo S."/>
            <person name="Nolan M."/>
            <person name="Ohm R."/>
            <person name="Pangilinan J."/>
            <person name="Park H.-J."/>
            <person name="Ramirez L."/>
            <person name="Alfaro M."/>
            <person name="Sun H."/>
            <person name="Tritt A."/>
            <person name="Yoshinaga Y."/>
            <person name="Zwiers L.-H."/>
            <person name="Turgeon B."/>
            <person name="Goodwin S."/>
            <person name="Spatafora J."/>
            <person name="Crous P."/>
            <person name="Grigoriev I."/>
        </authorList>
    </citation>
    <scope>NUCLEOTIDE SEQUENCE</scope>
    <source>
        <strain evidence="2">CBS 113389</strain>
    </source>
</reference>
<dbReference type="GeneID" id="54479877"/>
<dbReference type="AlphaFoldDB" id="A0A6A6Q0V4"/>
<organism evidence="2 3">
    <name type="scientific">Neohortaea acidophila</name>
    <dbReference type="NCBI Taxonomy" id="245834"/>
    <lineage>
        <taxon>Eukaryota</taxon>
        <taxon>Fungi</taxon>
        <taxon>Dikarya</taxon>
        <taxon>Ascomycota</taxon>
        <taxon>Pezizomycotina</taxon>
        <taxon>Dothideomycetes</taxon>
        <taxon>Dothideomycetidae</taxon>
        <taxon>Mycosphaerellales</taxon>
        <taxon>Teratosphaeriaceae</taxon>
        <taxon>Neohortaea</taxon>
    </lineage>
</organism>
<feature type="region of interest" description="Disordered" evidence="1">
    <location>
        <begin position="105"/>
        <end position="135"/>
    </location>
</feature>
<accession>A0A6A6Q0V4</accession>
<evidence type="ECO:0000313" key="3">
    <source>
        <dbReference type="Proteomes" id="UP000799767"/>
    </source>
</evidence>
<dbReference type="RefSeq" id="XP_033591616.1">
    <property type="nucleotide sequence ID" value="XM_033738876.1"/>
</dbReference>
<dbReference type="EMBL" id="MU001633">
    <property type="protein sequence ID" value="KAF2485047.1"/>
    <property type="molecule type" value="Genomic_DNA"/>
</dbReference>
<sequence length="290" mass="31909">MSVTKSKEVGAVTDESGLVETSEDDGWIKVPQADQYTGQRESPMEEEMVFGAKSSNGGAGLELQQARATLSESLQALEGAFQAVAAAQRALDALEIRDPKHEKLGRECPTCGDATASEAHEDDDDDDASSIVTESSSGLPEVVQSYYSKERKVYIARQRLQELDADHLQDILEREDTATALHETLSAGHEAGDTYSLRRQELCRTLQMAEKKAEAWRQACLAQEIDPAPFRFRSLSDHRCCSPLPFLGDDVASAAAIEGGQELPKERCSYENVVLWTAENNPEDLVQWDE</sequence>
<evidence type="ECO:0000256" key="1">
    <source>
        <dbReference type="SAM" id="MobiDB-lite"/>
    </source>
</evidence>
<name>A0A6A6Q0V4_9PEZI</name>
<gene>
    <name evidence="2" type="ORF">BDY17DRAFT_95784</name>
</gene>